<organism evidence="1 2">
    <name type="scientific">Rhodococcus aetherivorans</name>
    <dbReference type="NCBI Taxonomy" id="191292"/>
    <lineage>
        <taxon>Bacteria</taxon>
        <taxon>Bacillati</taxon>
        <taxon>Actinomycetota</taxon>
        <taxon>Actinomycetes</taxon>
        <taxon>Mycobacteriales</taxon>
        <taxon>Nocardiaceae</taxon>
        <taxon>Rhodococcus</taxon>
    </lineage>
</organism>
<sequence>MFAMTDHTPIMRRDAVRSGLIEDEIRRALRTGALERLDAGVHLPREIAADLDDAGRHLVRVRAAAAKLGPEAVMSHTSAAVVHGFALWRPDLTLVHVSRNRPSGGRRTSQLHVHATPFAPSDVEIVDGIRVTSAARTIVDTARCLDADRAVVLGDSALRLRPAAHAALPAALTAADTRTGIAAARRMCAFLDGRSESPGESISRLRIRAAGLPGPVLQFEIWTAGGAFVARTDFFREEFGVVGEFDGMGKYRSADPGASAETVRREKLREDAIRAQGYEVMRWTWSELFHFDDVRARIDAATRRRWR</sequence>
<protein>
    <recommendedName>
        <fullName evidence="3">Transcriptional regulator, AbiEi antitoxin, Type IV TA system</fullName>
    </recommendedName>
</protein>
<evidence type="ECO:0000313" key="2">
    <source>
        <dbReference type="Proteomes" id="UP000325466"/>
    </source>
</evidence>
<name>A0ABQ0YV36_9NOCA</name>
<evidence type="ECO:0008006" key="3">
    <source>
        <dbReference type="Google" id="ProtNLM"/>
    </source>
</evidence>
<keyword evidence="2" id="KW-1185">Reference proteome</keyword>
<comment type="caution">
    <text evidence="1">The sequence shown here is derived from an EMBL/GenBank/DDBJ whole genome shotgun (WGS) entry which is preliminary data.</text>
</comment>
<gene>
    <name evidence="1" type="ORF">RAJCM14343_5575</name>
</gene>
<evidence type="ECO:0000313" key="1">
    <source>
        <dbReference type="EMBL" id="GES40292.1"/>
    </source>
</evidence>
<proteinExistence type="predicted"/>
<accession>A0ABQ0YV36</accession>
<dbReference type="EMBL" id="BLAH01000197">
    <property type="protein sequence ID" value="GES40292.1"/>
    <property type="molecule type" value="Genomic_DNA"/>
</dbReference>
<reference evidence="1 2" key="1">
    <citation type="journal article" date="2018" name="Biodegradation">
        <title>1,4-Dioxane degradation characteristics of Rhodococcus aetherivorans JCM 14343.</title>
        <authorList>
            <person name="Inoue D."/>
            <person name="Tsunoda T."/>
            <person name="Yamamoto N."/>
            <person name="Ike M."/>
            <person name="Sei K."/>
        </authorList>
    </citation>
    <scope>NUCLEOTIDE SEQUENCE [LARGE SCALE GENOMIC DNA]</scope>
    <source>
        <strain evidence="1 2">JCM 14343</strain>
    </source>
</reference>
<dbReference type="Proteomes" id="UP000325466">
    <property type="component" value="Unassembled WGS sequence"/>
</dbReference>